<evidence type="ECO:0000259" key="7">
    <source>
        <dbReference type="Pfam" id="PF04542"/>
    </source>
</evidence>
<dbReference type="Proteomes" id="UP000515947">
    <property type="component" value="Chromosome"/>
</dbReference>
<dbReference type="InterPro" id="IPR014325">
    <property type="entry name" value="RNA_pol_sigma-E_actinobac"/>
</dbReference>
<gene>
    <name evidence="9" type="ORF">H9L09_21430</name>
</gene>
<dbReference type="Pfam" id="PF08281">
    <property type="entry name" value="Sigma70_r4_2"/>
    <property type="match status" value="1"/>
</dbReference>
<feature type="region of interest" description="Disordered" evidence="6">
    <location>
        <begin position="166"/>
        <end position="185"/>
    </location>
</feature>
<dbReference type="Pfam" id="PF04542">
    <property type="entry name" value="Sigma70_r2"/>
    <property type="match status" value="1"/>
</dbReference>
<dbReference type="InterPro" id="IPR036388">
    <property type="entry name" value="WH-like_DNA-bd_sf"/>
</dbReference>
<dbReference type="AlphaFoldDB" id="A0A7G9RBG4"/>
<feature type="domain" description="RNA polymerase sigma-70 region 2" evidence="7">
    <location>
        <begin position="17"/>
        <end position="79"/>
    </location>
</feature>
<feature type="domain" description="RNA polymerase sigma factor 70 region 4 type 2" evidence="8">
    <location>
        <begin position="104"/>
        <end position="155"/>
    </location>
</feature>
<accession>A0A7G9RBG4</accession>
<dbReference type="SUPFAM" id="SSF88946">
    <property type="entry name" value="Sigma2 domain of RNA polymerase sigma factors"/>
    <property type="match status" value="1"/>
</dbReference>
<dbReference type="GO" id="GO:0003677">
    <property type="term" value="F:DNA binding"/>
    <property type="evidence" value="ECO:0007669"/>
    <property type="project" value="UniProtKB-KW"/>
</dbReference>
<reference evidence="9 10" key="1">
    <citation type="submission" date="2020-08" db="EMBL/GenBank/DDBJ databases">
        <title>Genome sequence of Nocardioides mesophilus KACC 16243T.</title>
        <authorList>
            <person name="Hyun D.-W."/>
            <person name="Bae J.-W."/>
        </authorList>
    </citation>
    <scope>NUCLEOTIDE SEQUENCE [LARGE SCALE GENOMIC DNA]</scope>
    <source>
        <strain evidence="9 10">KACC 16243</strain>
    </source>
</reference>
<proteinExistence type="inferred from homology"/>
<protein>
    <submittedName>
        <fullName evidence="9">SigE family RNA polymerase sigma factor</fullName>
    </submittedName>
</protein>
<dbReference type="RefSeq" id="WP_187578781.1">
    <property type="nucleotide sequence ID" value="NZ_CP060713.1"/>
</dbReference>
<dbReference type="CDD" id="cd06171">
    <property type="entry name" value="Sigma70_r4"/>
    <property type="match status" value="1"/>
</dbReference>
<dbReference type="NCBIfam" id="TIGR02983">
    <property type="entry name" value="SigE-fam_strep"/>
    <property type="match status" value="1"/>
</dbReference>
<evidence type="ECO:0000256" key="5">
    <source>
        <dbReference type="ARBA" id="ARBA00023163"/>
    </source>
</evidence>
<evidence type="ECO:0000256" key="3">
    <source>
        <dbReference type="ARBA" id="ARBA00023082"/>
    </source>
</evidence>
<dbReference type="SUPFAM" id="SSF88659">
    <property type="entry name" value="Sigma3 and sigma4 domains of RNA polymerase sigma factors"/>
    <property type="match status" value="1"/>
</dbReference>
<keyword evidence="10" id="KW-1185">Reference proteome</keyword>
<keyword evidence="2" id="KW-0805">Transcription regulation</keyword>
<sequence>MARRDPVAFTEFVAARSGALHRTAYLILGDHAMAQDLVQEALTKTYVAWPRLREVANAEAYTRRVIATTAISWARRRSWHERPTEEIPERQVPTESDAVATRSWLWQELQRLPARQRAAVVLRYYDDLTEAQTAAAMGCAVGTVKSQVSTGLKRLREQLGDDVDLFSPAATVPNDSNSNDKVVSR</sequence>
<dbReference type="InterPro" id="IPR013325">
    <property type="entry name" value="RNA_pol_sigma_r2"/>
</dbReference>
<dbReference type="InterPro" id="IPR039425">
    <property type="entry name" value="RNA_pol_sigma-70-like"/>
</dbReference>
<name>A0A7G9RBG4_9ACTN</name>
<evidence type="ECO:0000256" key="1">
    <source>
        <dbReference type="ARBA" id="ARBA00010641"/>
    </source>
</evidence>
<evidence type="ECO:0000313" key="10">
    <source>
        <dbReference type="Proteomes" id="UP000515947"/>
    </source>
</evidence>
<keyword evidence="5" id="KW-0804">Transcription</keyword>
<dbReference type="InterPro" id="IPR013249">
    <property type="entry name" value="RNA_pol_sigma70_r4_t2"/>
</dbReference>
<dbReference type="GO" id="GO:0016987">
    <property type="term" value="F:sigma factor activity"/>
    <property type="evidence" value="ECO:0007669"/>
    <property type="project" value="UniProtKB-KW"/>
</dbReference>
<evidence type="ECO:0000313" key="9">
    <source>
        <dbReference type="EMBL" id="QNN52939.1"/>
    </source>
</evidence>
<dbReference type="PANTHER" id="PTHR43133:SF50">
    <property type="entry name" value="ECF RNA POLYMERASE SIGMA FACTOR SIGM"/>
    <property type="match status" value="1"/>
</dbReference>
<dbReference type="InterPro" id="IPR013324">
    <property type="entry name" value="RNA_pol_sigma_r3/r4-like"/>
</dbReference>
<evidence type="ECO:0000256" key="2">
    <source>
        <dbReference type="ARBA" id="ARBA00023015"/>
    </source>
</evidence>
<keyword evidence="4" id="KW-0238">DNA-binding</keyword>
<dbReference type="GO" id="GO:0006352">
    <property type="term" value="P:DNA-templated transcription initiation"/>
    <property type="evidence" value="ECO:0007669"/>
    <property type="project" value="InterPro"/>
</dbReference>
<comment type="similarity">
    <text evidence="1">Belongs to the sigma-70 factor family. ECF subfamily.</text>
</comment>
<keyword evidence="3" id="KW-0731">Sigma factor</keyword>
<evidence type="ECO:0000256" key="4">
    <source>
        <dbReference type="ARBA" id="ARBA00023125"/>
    </source>
</evidence>
<feature type="compositionally biased region" description="Polar residues" evidence="6">
    <location>
        <begin position="173"/>
        <end position="185"/>
    </location>
</feature>
<dbReference type="InterPro" id="IPR007627">
    <property type="entry name" value="RNA_pol_sigma70_r2"/>
</dbReference>
<organism evidence="9 10">
    <name type="scientific">Nocardioides mesophilus</name>
    <dbReference type="NCBI Taxonomy" id="433659"/>
    <lineage>
        <taxon>Bacteria</taxon>
        <taxon>Bacillati</taxon>
        <taxon>Actinomycetota</taxon>
        <taxon>Actinomycetes</taxon>
        <taxon>Propionibacteriales</taxon>
        <taxon>Nocardioidaceae</taxon>
        <taxon>Nocardioides</taxon>
    </lineage>
</organism>
<dbReference type="NCBIfam" id="TIGR02937">
    <property type="entry name" value="sigma70-ECF"/>
    <property type="match status" value="1"/>
</dbReference>
<dbReference type="Gene3D" id="1.10.10.10">
    <property type="entry name" value="Winged helix-like DNA-binding domain superfamily/Winged helix DNA-binding domain"/>
    <property type="match status" value="1"/>
</dbReference>
<dbReference type="InterPro" id="IPR014284">
    <property type="entry name" value="RNA_pol_sigma-70_dom"/>
</dbReference>
<evidence type="ECO:0000256" key="6">
    <source>
        <dbReference type="SAM" id="MobiDB-lite"/>
    </source>
</evidence>
<evidence type="ECO:0000259" key="8">
    <source>
        <dbReference type="Pfam" id="PF08281"/>
    </source>
</evidence>
<dbReference type="EMBL" id="CP060713">
    <property type="protein sequence ID" value="QNN52939.1"/>
    <property type="molecule type" value="Genomic_DNA"/>
</dbReference>
<dbReference type="Gene3D" id="1.10.1740.10">
    <property type="match status" value="1"/>
</dbReference>
<dbReference type="KEGG" id="nmes:H9L09_21430"/>
<dbReference type="PANTHER" id="PTHR43133">
    <property type="entry name" value="RNA POLYMERASE ECF-TYPE SIGMA FACTO"/>
    <property type="match status" value="1"/>
</dbReference>